<dbReference type="AlphaFoldDB" id="M6U2Z8"/>
<dbReference type="AntiFam" id="ANF00055">
    <property type="entry name" value="Translation of DNA repeat"/>
</dbReference>
<reference evidence="1 2" key="1">
    <citation type="submission" date="2013-01" db="EMBL/GenBank/DDBJ databases">
        <authorList>
            <person name="Harkins D.M."/>
            <person name="Durkin A.S."/>
            <person name="Brinkac L.M."/>
            <person name="Haft D.H."/>
            <person name="Selengut J.D."/>
            <person name="Sanka R."/>
            <person name="DePew J."/>
            <person name="Purushe J."/>
            <person name="Matthias M.A."/>
            <person name="Vinetz J.M."/>
            <person name="Sutton G.G."/>
            <person name="Nierman W.C."/>
            <person name="Fouts D.E."/>
        </authorList>
    </citation>
    <scope>NUCLEOTIDE SEQUENCE [LARGE SCALE GENOMIC DNA]</scope>
    <source>
        <strain evidence="1 2">ZUN142</strain>
    </source>
</reference>
<name>M6U2Z8_9LEPT</name>
<sequence length="39" mass="4640">MNSLSVSWKRSIEEVLLRACPKTQRILRDHSLEIFNKLQ</sequence>
<proteinExistence type="predicted"/>
<protein>
    <submittedName>
        <fullName evidence="1">Uncharacterized protein</fullName>
    </submittedName>
</protein>
<evidence type="ECO:0000313" key="1">
    <source>
        <dbReference type="EMBL" id="EMO38865.1"/>
    </source>
</evidence>
<dbReference type="Proteomes" id="UP000012153">
    <property type="component" value="Unassembled WGS sequence"/>
</dbReference>
<organism evidence="1 2">
    <name type="scientific">Leptospira noguchii serovar Autumnalis str. ZUN142</name>
    <dbReference type="NCBI Taxonomy" id="1085540"/>
    <lineage>
        <taxon>Bacteria</taxon>
        <taxon>Pseudomonadati</taxon>
        <taxon>Spirochaetota</taxon>
        <taxon>Spirochaetia</taxon>
        <taxon>Leptospirales</taxon>
        <taxon>Leptospiraceae</taxon>
        <taxon>Leptospira</taxon>
    </lineage>
</organism>
<evidence type="ECO:0000313" key="2">
    <source>
        <dbReference type="Proteomes" id="UP000012153"/>
    </source>
</evidence>
<accession>M6U2Z8</accession>
<gene>
    <name evidence="1" type="ORF">LEP1GSC186_0125</name>
</gene>
<comment type="caution">
    <text evidence="1">The sequence shown here is derived from an EMBL/GenBank/DDBJ whole genome shotgun (WGS) entry which is preliminary data.</text>
</comment>
<dbReference type="EMBL" id="AHOP02000062">
    <property type="protein sequence ID" value="EMO38865.1"/>
    <property type="molecule type" value="Genomic_DNA"/>
</dbReference>